<evidence type="ECO:0000313" key="1">
    <source>
        <dbReference type="Proteomes" id="UP000095286"/>
    </source>
</evidence>
<proteinExistence type="predicted"/>
<accession>A0AC35U504</accession>
<sequence length="364" mass="41088">MYRSDKDEPSTTTTTTTTPEPTTTTTMRSTTTRRLTTAFVPRTSAPRQTSQPRTVVTNRNSQIISSNTETQFVRNNVRPQQLINSGHVQTVQRPQTTQAPRIIAPLTTRTAFVPQQQQSRFQPGFHQPRPVLQTRTGFSNPPPRTRPTAPPTRFPVTRATTQKPRNIQSFTPRQQNRPQPNTGNLRTGVCRASIFYLTSVPNQHDTNQQFTHFALVVSVDQCARTCHEFNCAVAIFDSNTKHCQFIPATSFSIREGQCPNWPNPLFRNNALGTNSIRISCVTCQRRRRNFQRVRGMSRGFRGSRPQPATLQTTRFLPQTINRSAITNIRLNGVVLKQSTSKAISTAELESRQISDNVNSQLQKS</sequence>
<organism evidence="1 2">
    <name type="scientific">Rhabditophanes sp. KR3021</name>
    <dbReference type="NCBI Taxonomy" id="114890"/>
    <lineage>
        <taxon>Eukaryota</taxon>
        <taxon>Metazoa</taxon>
        <taxon>Ecdysozoa</taxon>
        <taxon>Nematoda</taxon>
        <taxon>Chromadorea</taxon>
        <taxon>Rhabditida</taxon>
        <taxon>Tylenchina</taxon>
        <taxon>Panagrolaimomorpha</taxon>
        <taxon>Strongyloidoidea</taxon>
        <taxon>Alloionematidae</taxon>
        <taxon>Rhabditophanes</taxon>
    </lineage>
</organism>
<dbReference type="WBParaSite" id="RSKR_0000765000.1">
    <property type="protein sequence ID" value="RSKR_0000765000.1"/>
    <property type="gene ID" value="RSKR_0000765000"/>
</dbReference>
<dbReference type="Proteomes" id="UP000095286">
    <property type="component" value="Unplaced"/>
</dbReference>
<reference evidence="2" key="1">
    <citation type="submission" date="2016-11" db="UniProtKB">
        <authorList>
            <consortium name="WormBaseParasite"/>
        </authorList>
    </citation>
    <scope>IDENTIFICATION</scope>
    <source>
        <strain evidence="2">KR3021</strain>
    </source>
</reference>
<evidence type="ECO:0000313" key="2">
    <source>
        <dbReference type="WBParaSite" id="RSKR_0000765000.1"/>
    </source>
</evidence>
<name>A0AC35U504_9BILA</name>
<protein>
    <submittedName>
        <fullName evidence="2">Apple domain-containing protein</fullName>
    </submittedName>
</protein>